<feature type="domain" description="Nitroreductase" evidence="8">
    <location>
        <begin position="13"/>
        <end position="177"/>
    </location>
</feature>
<keyword evidence="3" id="KW-0285">Flavoprotein</keyword>
<evidence type="ECO:0000256" key="2">
    <source>
        <dbReference type="ARBA" id="ARBA00007118"/>
    </source>
</evidence>
<reference evidence="9 10" key="1">
    <citation type="submission" date="2020-06" db="EMBL/GenBank/DDBJ databases">
        <authorList>
            <person name="Scott K."/>
        </authorList>
    </citation>
    <scope>NUCLEOTIDE SEQUENCE [LARGE SCALE GENOMIC DNA]</scope>
    <source>
        <strain evidence="9 10">HH1</strain>
    </source>
</reference>
<dbReference type="Proteomes" id="UP001193680">
    <property type="component" value="Unassembled WGS sequence"/>
</dbReference>
<dbReference type="InterPro" id="IPR000415">
    <property type="entry name" value="Nitroreductase-like"/>
</dbReference>
<dbReference type="Gene3D" id="3.40.109.10">
    <property type="entry name" value="NADH Oxidase"/>
    <property type="match status" value="1"/>
</dbReference>
<evidence type="ECO:0000256" key="7">
    <source>
        <dbReference type="ARBA" id="ARBA00023027"/>
    </source>
</evidence>
<evidence type="ECO:0000256" key="1">
    <source>
        <dbReference type="ARBA" id="ARBA00001917"/>
    </source>
</evidence>
<dbReference type="EMBL" id="JACBGI020000031">
    <property type="protein sequence ID" value="MBF6058898.1"/>
    <property type="molecule type" value="Genomic_DNA"/>
</dbReference>
<organism evidence="9 10">
    <name type="scientific">Thiomicrorhabdus heinhorstiae</name>
    <dbReference type="NCBI Taxonomy" id="2748010"/>
    <lineage>
        <taxon>Bacteria</taxon>
        <taxon>Pseudomonadati</taxon>
        <taxon>Pseudomonadota</taxon>
        <taxon>Gammaproteobacteria</taxon>
        <taxon>Thiotrichales</taxon>
        <taxon>Piscirickettsiaceae</taxon>
        <taxon>Thiomicrorhabdus</taxon>
    </lineage>
</organism>
<evidence type="ECO:0000256" key="3">
    <source>
        <dbReference type="ARBA" id="ARBA00022630"/>
    </source>
</evidence>
<reference evidence="9 10" key="2">
    <citation type="submission" date="2020-11" db="EMBL/GenBank/DDBJ databases">
        <title>Sulfur oxidizing isolate from Hospital Hole Sinkhole.</title>
        <authorList>
            <person name="Scott K.M."/>
        </authorList>
    </citation>
    <scope>NUCLEOTIDE SEQUENCE [LARGE SCALE GENOMIC DNA]</scope>
    <source>
        <strain evidence="9 10">HH1</strain>
    </source>
</reference>
<dbReference type="InterPro" id="IPR052530">
    <property type="entry name" value="NAD(P)H_nitroreductase"/>
</dbReference>
<dbReference type="InterPro" id="IPR029479">
    <property type="entry name" value="Nitroreductase"/>
</dbReference>
<evidence type="ECO:0000256" key="5">
    <source>
        <dbReference type="ARBA" id="ARBA00022857"/>
    </source>
</evidence>
<dbReference type="CDD" id="cd02135">
    <property type="entry name" value="YdjA-like"/>
    <property type="match status" value="1"/>
</dbReference>
<dbReference type="PANTHER" id="PTHR43821">
    <property type="entry name" value="NAD(P)H NITROREDUCTASE YDJA-RELATED"/>
    <property type="match status" value="1"/>
</dbReference>
<evidence type="ECO:0000313" key="10">
    <source>
        <dbReference type="Proteomes" id="UP001193680"/>
    </source>
</evidence>
<keyword evidence="7" id="KW-0520">NAD</keyword>
<keyword evidence="5" id="KW-0521">NADP</keyword>
<evidence type="ECO:0000256" key="6">
    <source>
        <dbReference type="ARBA" id="ARBA00023002"/>
    </source>
</evidence>
<accession>A0ABS0C0N1</accession>
<evidence type="ECO:0000256" key="4">
    <source>
        <dbReference type="ARBA" id="ARBA00022643"/>
    </source>
</evidence>
<name>A0ABS0C0N1_9GAMM</name>
<dbReference type="SUPFAM" id="SSF55469">
    <property type="entry name" value="FMN-dependent nitroreductase-like"/>
    <property type="match status" value="1"/>
</dbReference>
<sequence>MKFMNETSLLEVIRKRRTSYQFLDSDSYPVEDTELKICLESAIWAPNHKLTQPWRFWVLGSDMQKRVAEVYAQKRAQKQSQNDPDLYQSAYDKALEKFIRIPKIVLVGQLLAKDPVIAKEDYAACACAIQNFQLSAWYQQIGVQWSTGPILNDPRTYEMLGIEAENCELIGVLYLGKIDEDCCPNQMVKRKPVAEVTVFTD</sequence>
<evidence type="ECO:0000259" key="8">
    <source>
        <dbReference type="Pfam" id="PF00881"/>
    </source>
</evidence>
<keyword evidence="6" id="KW-0560">Oxidoreductase</keyword>
<protein>
    <submittedName>
        <fullName evidence="9">Nitroreductase</fullName>
    </submittedName>
</protein>
<keyword evidence="10" id="KW-1185">Reference proteome</keyword>
<comment type="cofactor">
    <cofactor evidence="1">
        <name>FMN</name>
        <dbReference type="ChEBI" id="CHEBI:58210"/>
    </cofactor>
</comment>
<comment type="caution">
    <text evidence="9">The sequence shown here is derived from an EMBL/GenBank/DDBJ whole genome shotgun (WGS) entry which is preliminary data.</text>
</comment>
<evidence type="ECO:0000313" key="9">
    <source>
        <dbReference type="EMBL" id="MBF6058898.1"/>
    </source>
</evidence>
<comment type="similarity">
    <text evidence="2">Belongs to the nitroreductase family.</text>
</comment>
<dbReference type="PANTHER" id="PTHR43821:SF1">
    <property type="entry name" value="NAD(P)H NITROREDUCTASE YDJA-RELATED"/>
    <property type="match status" value="1"/>
</dbReference>
<dbReference type="Pfam" id="PF00881">
    <property type="entry name" value="Nitroreductase"/>
    <property type="match status" value="1"/>
</dbReference>
<gene>
    <name evidence="9" type="ORF">H8792_011140</name>
</gene>
<proteinExistence type="inferred from homology"/>
<dbReference type="InterPro" id="IPR026021">
    <property type="entry name" value="YdjA-like"/>
</dbReference>
<keyword evidence="4" id="KW-0288">FMN</keyword>